<protein>
    <submittedName>
        <fullName evidence="4">DUF4179 domain-containing protein</fullName>
    </submittedName>
</protein>
<dbReference type="InterPro" id="IPR025436">
    <property type="entry name" value="DUF4179"/>
</dbReference>
<evidence type="ECO:0000313" key="5">
    <source>
        <dbReference type="Proteomes" id="UP000441354"/>
    </source>
</evidence>
<keyword evidence="1" id="KW-0472">Membrane</keyword>
<accession>A0A7V7UUP4</accession>
<dbReference type="Proteomes" id="UP000441354">
    <property type="component" value="Unassembled WGS sequence"/>
</dbReference>
<dbReference type="Pfam" id="PF18705">
    <property type="entry name" value="DUF5643"/>
    <property type="match status" value="1"/>
</dbReference>
<feature type="domain" description="DUF4179" evidence="2">
    <location>
        <begin position="50"/>
        <end position="142"/>
    </location>
</feature>
<dbReference type="Gene3D" id="2.60.40.1630">
    <property type="entry name" value="bacillus anthracis domain"/>
    <property type="match status" value="1"/>
</dbReference>
<keyword evidence="5" id="KW-1185">Reference proteome</keyword>
<dbReference type="AlphaFoldDB" id="A0A7V7UUP4"/>
<organism evidence="4 5">
    <name type="scientific">Bacillus mesophilum</name>
    <dbReference type="NCBI Taxonomy" id="1071718"/>
    <lineage>
        <taxon>Bacteria</taxon>
        <taxon>Bacillati</taxon>
        <taxon>Bacillota</taxon>
        <taxon>Bacilli</taxon>
        <taxon>Bacillales</taxon>
        <taxon>Bacillaceae</taxon>
        <taxon>Bacillus</taxon>
    </lineage>
</organism>
<comment type="caution">
    <text evidence="4">The sequence shown here is derived from an EMBL/GenBank/DDBJ whole genome shotgun (WGS) entry which is preliminary data.</text>
</comment>
<feature type="transmembrane region" description="Helical" evidence="1">
    <location>
        <begin position="56"/>
        <end position="73"/>
    </location>
</feature>
<proteinExistence type="predicted"/>
<evidence type="ECO:0000259" key="2">
    <source>
        <dbReference type="Pfam" id="PF13786"/>
    </source>
</evidence>
<reference evidence="4 5" key="1">
    <citation type="journal article" date="2014" name="Arch. Microbiol.">
        <title>Bacillus mesophilum sp. nov., strain IITR-54T, a novel 4-chlorobiphenyl dechlorinating bacterium.</title>
        <authorList>
            <person name="Manickam N."/>
            <person name="Singh N.K."/>
            <person name="Bajaj A."/>
            <person name="Kumar R.M."/>
            <person name="Kaur G."/>
            <person name="Kaur N."/>
            <person name="Bala M."/>
            <person name="Kumar A."/>
            <person name="Mayilraj S."/>
        </authorList>
    </citation>
    <scope>NUCLEOTIDE SEQUENCE [LARGE SCALE GENOMIC DNA]</scope>
    <source>
        <strain evidence="4 5">IITR-54</strain>
    </source>
</reference>
<keyword evidence="1" id="KW-1133">Transmembrane helix</keyword>
<evidence type="ECO:0000256" key="1">
    <source>
        <dbReference type="SAM" id="Phobius"/>
    </source>
</evidence>
<evidence type="ECO:0000313" key="4">
    <source>
        <dbReference type="EMBL" id="KAB2331829.1"/>
    </source>
</evidence>
<name>A0A7V7UUP4_9BACI</name>
<dbReference type="InterPro" id="IPR040680">
    <property type="entry name" value="DUF5643"/>
</dbReference>
<evidence type="ECO:0000259" key="3">
    <source>
        <dbReference type="Pfam" id="PF18705"/>
    </source>
</evidence>
<dbReference type="EMBL" id="WBOT01000004">
    <property type="protein sequence ID" value="KAB2331829.1"/>
    <property type="molecule type" value="Genomic_DNA"/>
</dbReference>
<sequence length="431" mass="48753">MKGAVFMFEREEKELAQSRNKIEKIMVSEELADQAILKGIQKAKTIQLKKNKTRPLNWLLSASIIFLSFFLTIHTSESAANFFANIPGLEQVISKIRNDTGLLAAAENNYIQKIGMTKEHTSGSVTIDSIIHDEKSLIVFFTGGNPDAALSISLLDDQQEPLDTEYKFEQTEALDISDTLESDTLTLTDPQDTMPDEINIRVEVNTDKIEYLTFPVTLDKEKAAKKKEVELNETVTVAGQQITFTSIEIYPTMTAVHVKYPEENSMEIFGFNNLQLSDENGNVWKQYPSEPAANTSTKNEEVVILESIYFTESEKLYLHFNSLRALDKKETSVVIDAAKEQFIKKPSDGLLSDLYIIKNDLYIRLDTNTNSFENLIFPLEEVKDSTGGSYGIAKDSDHMRYSIPYNGSQLIHLNLVDYPAEIERKTKIEIK</sequence>
<dbReference type="Pfam" id="PF13786">
    <property type="entry name" value="DUF4179"/>
    <property type="match status" value="1"/>
</dbReference>
<feature type="domain" description="DUF5643" evidence="3">
    <location>
        <begin position="226"/>
        <end position="337"/>
    </location>
</feature>
<keyword evidence="1" id="KW-0812">Transmembrane</keyword>
<gene>
    <name evidence="4" type="ORF">F7732_14250</name>
</gene>